<comment type="caution">
    <text evidence="2">The sequence shown here is derived from an EMBL/GenBank/DDBJ whole genome shotgun (WGS) entry which is preliminary data.</text>
</comment>
<feature type="domain" description="F-box" evidence="1">
    <location>
        <begin position="4"/>
        <end position="62"/>
    </location>
</feature>
<evidence type="ECO:0000313" key="3">
    <source>
        <dbReference type="Proteomes" id="UP000054564"/>
    </source>
</evidence>
<organism evidence="2 3">
    <name type="scientific">Puccinia striiformis f. sp. tritici PST-78</name>
    <dbReference type="NCBI Taxonomy" id="1165861"/>
    <lineage>
        <taxon>Eukaryota</taxon>
        <taxon>Fungi</taxon>
        <taxon>Dikarya</taxon>
        <taxon>Basidiomycota</taxon>
        <taxon>Pucciniomycotina</taxon>
        <taxon>Pucciniomycetes</taxon>
        <taxon>Pucciniales</taxon>
        <taxon>Pucciniaceae</taxon>
        <taxon>Puccinia</taxon>
    </lineage>
</organism>
<dbReference type="InterPro" id="IPR001810">
    <property type="entry name" value="F-box_dom"/>
</dbReference>
<protein>
    <recommendedName>
        <fullName evidence="1">F-box domain-containing protein</fullName>
    </recommendedName>
</protein>
<name>A0A0L0UX16_9BASI</name>
<gene>
    <name evidence="2" type="ORF">PSTG_15278</name>
</gene>
<reference evidence="3" key="1">
    <citation type="submission" date="2014-03" db="EMBL/GenBank/DDBJ databases">
        <title>The Genome Sequence of Puccinia striiformis f. sp. tritici PST-78.</title>
        <authorList>
            <consortium name="The Broad Institute Genome Sequencing Platform"/>
            <person name="Cuomo C."/>
            <person name="Hulbert S."/>
            <person name="Chen X."/>
            <person name="Walker B."/>
            <person name="Young S.K."/>
            <person name="Zeng Q."/>
            <person name="Gargeya S."/>
            <person name="Fitzgerald M."/>
            <person name="Haas B."/>
            <person name="Abouelleil A."/>
            <person name="Alvarado L."/>
            <person name="Arachchi H.M."/>
            <person name="Berlin A.M."/>
            <person name="Chapman S.B."/>
            <person name="Goldberg J."/>
            <person name="Griggs A."/>
            <person name="Gujja S."/>
            <person name="Hansen M."/>
            <person name="Howarth C."/>
            <person name="Imamovic A."/>
            <person name="Larimer J."/>
            <person name="McCowan C."/>
            <person name="Montmayeur A."/>
            <person name="Murphy C."/>
            <person name="Neiman D."/>
            <person name="Pearson M."/>
            <person name="Priest M."/>
            <person name="Roberts A."/>
            <person name="Saif S."/>
            <person name="Shea T."/>
            <person name="Sisk P."/>
            <person name="Sykes S."/>
            <person name="Wortman J."/>
            <person name="Nusbaum C."/>
            <person name="Birren B."/>
        </authorList>
    </citation>
    <scope>NUCLEOTIDE SEQUENCE [LARGE SCALE GENOMIC DNA]</scope>
    <source>
        <strain evidence="3">race PST-78</strain>
    </source>
</reference>
<evidence type="ECO:0000313" key="2">
    <source>
        <dbReference type="EMBL" id="KNE91294.1"/>
    </source>
</evidence>
<keyword evidence="3" id="KW-1185">Reference proteome</keyword>
<dbReference type="Proteomes" id="UP000054564">
    <property type="component" value="Unassembled WGS sequence"/>
</dbReference>
<dbReference type="Pfam" id="PF12937">
    <property type="entry name" value="F-box-like"/>
    <property type="match status" value="1"/>
</dbReference>
<sequence length="446" mass="50910">MANILDLPFEVLDIIFGYLNYIEDEFIGYAELTRIITAKLRLVCRNWADWFFENYLYNRIDISGLPRGSNAYRKIELINLLTNCSTSLARTKCYSLKTTNLRPFPGPIEAEENTACRNVIDLNWRPFIPDYNPWPGPDELWKRTHDEDGQPVKTAFEVFGSLVELFSHSIVKLTIDFSDFVLLPIGTIEAIGRIQNLRVLRICHLCTDGGRLTVGTYETPDLKSLLSLISGVHEIKRLDLMELHENGIFLSKVTGSTSPLYHHQPVGITQLVIHFSSNGSLDYMAKIVGGFKRTIKILTIPMNDKGDGQRMMPIFENLRENLEGLFVFDGYVLSHILDFKFPKLRVFSIHVHFAETCISDLFNQNLFSYAPIEIISIGNSIHHRPGGSFKVDPFANMPRLRRLVLPWSWTGYDPSEHFQLACKKHGVEWVPLDARDGDLKAMIMVG</sequence>
<accession>A0A0L0UX16</accession>
<dbReference type="AlphaFoldDB" id="A0A0L0UX16"/>
<evidence type="ECO:0000259" key="1">
    <source>
        <dbReference type="Pfam" id="PF12937"/>
    </source>
</evidence>
<dbReference type="EMBL" id="AJIL01000210">
    <property type="protein sequence ID" value="KNE91294.1"/>
    <property type="molecule type" value="Genomic_DNA"/>
</dbReference>
<proteinExistence type="predicted"/>